<reference evidence="2 3" key="2">
    <citation type="submission" date="2019-08" db="EMBL/GenBank/DDBJ databases">
        <title>Amycolatopsis acidicola sp. nov., isolated from peat swamp forest soil.</title>
        <authorList>
            <person name="Srisuk N."/>
        </authorList>
    </citation>
    <scope>NUCLEOTIDE SEQUENCE [LARGE SCALE GENOMIC DNA]</scope>
    <source>
        <strain evidence="2 3">TBRC 6029</strain>
    </source>
</reference>
<dbReference type="Proteomes" id="UP000320011">
    <property type="component" value="Unassembled WGS sequence"/>
</dbReference>
<evidence type="ECO:0000256" key="1">
    <source>
        <dbReference type="SAM" id="MobiDB-lite"/>
    </source>
</evidence>
<reference evidence="2 3" key="1">
    <citation type="submission" date="2019-07" db="EMBL/GenBank/DDBJ databases">
        <authorList>
            <person name="Duangmal K."/>
            <person name="Teo W.F.A."/>
        </authorList>
    </citation>
    <scope>NUCLEOTIDE SEQUENCE [LARGE SCALE GENOMIC DNA]</scope>
    <source>
        <strain evidence="2 3">TBRC 6029</strain>
    </source>
</reference>
<dbReference type="AlphaFoldDB" id="A0A558CH46"/>
<accession>A0A558CH46</accession>
<protein>
    <submittedName>
        <fullName evidence="2">Uncharacterized protein</fullName>
    </submittedName>
</protein>
<proteinExistence type="predicted"/>
<evidence type="ECO:0000313" key="2">
    <source>
        <dbReference type="EMBL" id="TVT48098.1"/>
    </source>
</evidence>
<sequence>MSDSVNTNGQQQLGGLVTRSAFPLSCRTWLYGIKARRRRRRARPVTLAARPVPGAAQAGLPLRSARRAARHNWGAVPGNAADDSAQKTATKSAEQLAGCASPRDPRF</sequence>
<gene>
    <name evidence="2" type="ORF">FNH05_18175</name>
</gene>
<evidence type="ECO:0000313" key="3">
    <source>
        <dbReference type="Proteomes" id="UP000320011"/>
    </source>
</evidence>
<comment type="caution">
    <text evidence="2">The sequence shown here is derived from an EMBL/GenBank/DDBJ whole genome shotgun (WGS) entry which is preliminary data.</text>
</comment>
<name>A0A558CH46_9PSEU</name>
<dbReference type="EMBL" id="VJWX01000174">
    <property type="protein sequence ID" value="TVT48098.1"/>
    <property type="molecule type" value="Genomic_DNA"/>
</dbReference>
<organism evidence="2 3">
    <name type="scientific">Amycolatopsis rhizosphaerae</name>
    <dbReference type="NCBI Taxonomy" id="2053003"/>
    <lineage>
        <taxon>Bacteria</taxon>
        <taxon>Bacillati</taxon>
        <taxon>Actinomycetota</taxon>
        <taxon>Actinomycetes</taxon>
        <taxon>Pseudonocardiales</taxon>
        <taxon>Pseudonocardiaceae</taxon>
        <taxon>Amycolatopsis</taxon>
    </lineage>
</organism>
<keyword evidence="3" id="KW-1185">Reference proteome</keyword>
<feature type="region of interest" description="Disordered" evidence="1">
    <location>
        <begin position="66"/>
        <end position="107"/>
    </location>
</feature>